<name>A0ABQ1MZR7_9BACT</name>
<accession>A0ABQ1MZR7</accession>
<sequence>MTASFFIPLKISGKIKAFGVLLLLTYDFTKPDLSISKLSDSTGRNYASNNQGEWI</sequence>
<keyword evidence="2" id="KW-1185">Reference proteome</keyword>
<proteinExistence type="predicted"/>
<gene>
    <name evidence="1" type="ORF">GCM10011506_39810</name>
</gene>
<reference evidence="2" key="1">
    <citation type="journal article" date="2019" name="Int. J. Syst. Evol. Microbiol.">
        <title>The Global Catalogue of Microorganisms (GCM) 10K type strain sequencing project: providing services to taxonomists for standard genome sequencing and annotation.</title>
        <authorList>
            <consortium name="The Broad Institute Genomics Platform"/>
            <consortium name="The Broad Institute Genome Sequencing Center for Infectious Disease"/>
            <person name="Wu L."/>
            <person name="Ma J."/>
        </authorList>
    </citation>
    <scope>NUCLEOTIDE SEQUENCE [LARGE SCALE GENOMIC DNA]</scope>
    <source>
        <strain evidence="2">CGMCC 1.10832</strain>
    </source>
</reference>
<evidence type="ECO:0000313" key="2">
    <source>
        <dbReference type="Proteomes" id="UP000636010"/>
    </source>
</evidence>
<organism evidence="1 2">
    <name type="scientific">Marivirga lumbricoides</name>
    <dbReference type="NCBI Taxonomy" id="1046115"/>
    <lineage>
        <taxon>Bacteria</taxon>
        <taxon>Pseudomonadati</taxon>
        <taxon>Bacteroidota</taxon>
        <taxon>Cytophagia</taxon>
        <taxon>Cytophagales</taxon>
        <taxon>Marivirgaceae</taxon>
        <taxon>Marivirga</taxon>
    </lineage>
</organism>
<evidence type="ECO:0000313" key="1">
    <source>
        <dbReference type="EMBL" id="GGC50191.1"/>
    </source>
</evidence>
<dbReference type="EMBL" id="BMEC01000014">
    <property type="protein sequence ID" value="GGC50191.1"/>
    <property type="molecule type" value="Genomic_DNA"/>
</dbReference>
<dbReference type="RefSeq" id="WP_188466962.1">
    <property type="nucleotide sequence ID" value="NZ_BAABHU010000014.1"/>
</dbReference>
<comment type="caution">
    <text evidence="1">The sequence shown here is derived from an EMBL/GenBank/DDBJ whole genome shotgun (WGS) entry which is preliminary data.</text>
</comment>
<protein>
    <submittedName>
        <fullName evidence="1">Uncharacterized protein</fullName>
    </submittedName>
</protein>
<dbReference type="Proteomes" id="UP000636010">
    <property type="component" value="Unassembled WGS sequence"/>
</dbReference>